<protein>
    <submittedName>
        <fullName evidence="2">Glycosyl transferase, group 1 family protein</fullName>
    </submittedName>
</protein>
<name>A0A6J4RUU1_9SPHN</name>
<dbReference type="InterPro" id="IPR001296">
    <property type="entry name" value="Glyco_trans_1"/>
</dbReference>
<organism evidence="2">
    <name type="scientific">uncultured Sphingomonadaceae bacterium</name>
    <dbReference type="NCBI Taxonomy" id="169976"/>
    <lineage>
        <taxon>Bacteria</taxon>
        <taxon>Pseudomonadati</taxon>
        <taxon>Pseudomonadota</taxon>
        <taxon>Alphaproteobacteria</taxon>
        <taxon>Sphingomonadales</taxon>
        <taxon>Sphingomonadaceae</taxon>
        <taxon>environmental samples</taxon>
    </lineage>
</organism>
<dbReference type="Gene3D" id="3.40.50.2000">
    <property type="entry name" value="Glycogen Phosphorylase B"/>
    <property type="match status" value="2"/>
</dbReference>
<keyword evidence="2" id="KW-0808">Transferase</keyword>
<accession>A0A6J4RUU1</accession>
<dbReference type="Pfam" id="PF00534">
    <property type="entry name" value="Glycos_transf_1"/>
    <property type="match status" value="1"/>
</dbReference>
<dbReference type="InterPro" id="IPR050194">
    <property type="entry name" value="Glycosyltransferase_grp1"/>
</dbReference>
<feature type="domain" description="Glycosyl transferase family 1" evidence="1">
    <location>
        <begin position="232"/>
        <end position="386"/>
    </location>
</feature>
<evidence type="ECO:0000259" key="1">
    <source>
        <dbReference type="Pfam" id="PF00534"/>
    </source>
</evidence>
<evidence type="ECO:0000313" key="2">
    <source>
        <dbReference type="EMBL" id="CAA9482701.1"/>
    </source>
</evidence>
<dbReference type="GO" id="GO:0016757">
    <property type="term" value="F:glycosyltransferase activity"/>
    <property type="evidence" value="ECO:0007669"/>
    <property type="project" value="InterPro"/>
</dbReference>
<dbReference type="SUPFAM" id="SSF53756">
    <property type="entry name" value="UDP-Glycosyltransferase/glycogen phosphorylase"/>
    <property type="match status" value="1"/>
</dbReference>
<dbReference type="CDD" id="cd03801">
    <property type="entry name" value="GT4_PimA-like"/>
    <property type="match status" value="1"/>
</dbReference>
<dbReference type="EMBL" id="CADCVX010000027">
    <property type="protein sequence ID" value="CAA9482701.1"/>
    <property type="molecule type" value="Genomic_DNA"/>
</dbReference>
<reference evidence="2" key="1">
    <citation type="submission" date="2020-02" db="EMBL/GenBank/DDBJ databases">
        <authorList>
            <person name="Meier V. D."/>
        </authorList>
    </citation>
    <scope>NUCLEOTIDE SEQUENCE</scope>
    <source>
        <strain evidence="2">AVDCRST_MAG91</strain>
    </source>
</reference>
<proteinExistence type="predicted"/>
<dbReference type="PANTHER" id="PTHR45947">
    <property type="entry name" value="SULFOQUINOVOSYL TRANSFERASE SQD2"/>
    <property type="match status" value="1"/>
</dbReference>
<gene>
    <name evidence="2" type="ORF">AVDCRST_MAG91-102</name>
</gene>
<sequence length="429" mass="46788">MKRPEPVRIAYLVSQYPAPSHTFIRREIAALRARGMDIRTFSVRAPSPEEKASKQDRAAFESTVYLLPISLRTFTSSHIAALSRRPPAYFAALGFALKHRAPGLRALLWSMFHFAEAIVLARELERCHVEHLHNHFANAGANVGLIAARFLDLPWSLTLHGISETDYPAGLLLADKIAFARFVACVSWFGRAQAMRITAPELWPKMSIVRCGLDLDELASVPARRSETDIEIRIVCVGRLSPEKGHLGLLDAFAELHARGLVGRLVLVGDGPERARVERHGAALGVSGALTFRGRLNEQDTLAQIAGANLLVLPSFMEGLPIVLMEAMALGVPVVASRVAGVPELIEDGVEGLLFRASDWTDLSNKMSNLLADDALRTRMIAAARAKIEREFDVARAVEPLVARFQGAALDIGSEAPPAPRGARMESLG</sequence>
<dbReference type="AlphaFoldDB" id="A0A6J4RUU1"/>
<dbReference type="PANTHER" id="PTHR45947:SF15">
    <property type="entry name" value="TEICHURONIC ACID BIOSYNTHESIS GLYCOSYLTRANSFERASE TUAC-RELATED"/>
    <property type="match status" value="1"/>
</dbReference>